<evidence type="ECO:0000256" key="1">
    <source>
        <dbReference type="ARBA" id="ARBA00000077"/>
    </source>
</evidence>
<evidence type="ECO:0000256" key="2">
    <source>
        <dbReference type="ARBA" id="ARBA00005300"/>
    </source>
</evidence>
<keyword evidence="4" id="KW-0540">Nuclease</keyword>
<dbReference type="EMBL" id="ML002403">
    <property type="protein sequence ID" value="RKP38109.1"/>
    <property type="molecule type" value="Genomic_DNA"/>
</dbReference>
<keyword evidence="6" id="KW-0255">Endonuclease</keyword>
<evidence type="ECO:0000256" key="6">
    <source>
        <dbReference type="ARBA" id="ARBA00022759"/>
    </source>
</evidence>
<evidence type="ECO:0000313" key="9">
    <source>
        <dbReference type="EMBL" id="RKP38109.1"/>
    </source>
</evidence>
<evidence type="ECO:0000313" key="10">
    <source>
        <dbReference type="Proteomes" id="UP000268162"/>
    </source>
</evidence>
<reference evidence="10" key="1">
    <citation type="journal article" date="2018" name="Nat. Microbiol.">
        <title>Leveraging single-cell genomics to expand the fungal tree of life.</title>
        <authorList>
            <person name="Ahrendt S.R."/>
            <person name="Quandt C.A."/>
            <person name="Ciobanu D."/>
            <person name="Clum A."/>
            <person name="Salamov A."/>
            <person name="Andreopoulos B."/>
            <person name="Cheng J.F."/>
            <person name="Woyke T."/>
            <person name="Pelin A."/>
            <person name="Henrissat B."/>
            <person name="Reynolds N.K."/>
            <person name="Benny G.L."/>
            <person name="Smith M.E."/>
            <person name="James T.Y."/>
            <person name="Grigoriev I.V."/>
        </authorList>
    </citation>
    <scope>NUCLEOTIDE SEQUENCE [LARGE SCALE GENOMIC DNA]</scope>
    <source>
        <strain evidence="10">RSA 468</strain>
    </source>
</reference>
<dbReference type="Gene3D" id="3.30.420.10">
    <property type="entry name" value="Ribonuclease H-like superfamily/Ribonuclease H"/>
    <property type="match status" value="1"/>
</dbReference>
<dbReference type="PROSITE" id="PS50879">
    <property type="entry name" value="RNASE_H_1"/>
    <property type="match status" value="1"/>
</dbReference>
<accession>A0A4V1J578</accession>
<dbReference type="GO" id="GO:0046872">
    <property type="term" value="F:metal ion binding"/>
    <property type="evidence" value="ECO:0007669"/>
    <property type="project" value="UniProtKB-KW"/>
</dbReference>
<keyword evidence="10" id="KW-1185">Reference proteome</keyword>
<dbReference type="CDD" id="cd09280">
    <property type="entry name" value="RNase_HI_eukaryote_like"/>
    <property type="match status" value="1"/>
</dbReference>
<sequence>GGSDAVAGIAVYWGLDDPRNVMEKLPGPHQTIPRAELWAILRALNIYTTSQYAIRCLTEWIATWRRNGWRTFSNQAVAHQDIIRTVVCLISHRPGKVNFVSISRDALWHDLTLPI</sequence>
<dbReference type="AlphaFoldDB" id="A0A4V1J578"/>
<comment type="similarity">
    <text evidence="2">Belongs to the RNase H family.</text>
</comment>
<evidence type="ECO:0000256" key="4">
    <source>
        <dbReference type="ARBA" id="ARBA00022722"/>
    </source>
</evidence>
<dbReference type="GO" id="GO:0004523">
    <property type="term" value="F:RNA-DNA hybrid ribonuclease activity"/>
    <property type="evidence" value="ECO:0007669"/>
    <property type="project" value="UniProtKB-EC"/>
</dbReference>
<dbReference type="PANTHER" id="PTHR10642">
    <property type="entry name" value="RIBONUCLEASE H1"/>
    <property type="match status" value="1"/>
</dbReference>
<dbReference type="GO" id="GO:0043137">
    <property type="term" value="P:DNA replication, removal of RNA primer"/>
    <property type="evidence" value="ECO:0007669"/>
    <property type="project" value="TreeGrafter"/>
</dbReference>
<dbReference type="InterPro" id="IPR036397">
    <property type="entry name" value="RNaseH_sf"/>
</dbReference>
<dbReference type="Pfam" id="PF00075">
    <property type="entry name" value="RNase_H"/>
    <property type="match status" value="1"/>
</dbReference>
<keyword evidence="7" id="KW-0378">Hydrolase</keyword>
<dbReference type="InterPro" id="IPR002156">
    <property type="entry name" value="RNaseH_domain"/>
</dbReference>
<dbReference type="STRING" id="215637.A0A4V1J578"/>
<feature type="domain" description="RNase H type-1" evidence="8">
    <location>
        <begin position="1"/>
        <end position="115"/>
    </location>
</feature>
<keyword evidence="5" id="KW-0479">Metal-binding</keyword>
<dbReference type="InterPro" id="IPR012337">
    <property type="entry name" value="RNaseH-like_sf"/>
</dbReference>
<evidence type="ECO:0000256" key="3">
    <source>
        <dbReference type="ARBA" id="ARBA00012180"/>
    </source>
</evidence>
<name>A0A4V1J578_9FUNG</name>
<organism evidence="9 10">
    <name type="scientific">Dimargaris cristalligena</name>
    <dbReference type="NCBI Taxonomy" id="215637"/>
    <lineage>
        <taxon>Eukaryota</taxon>
        <taxon>Fungi</taxon>
        <taxon>Fungi incertae sedis</taxon>
        <taxon>Zoopagomycota</taxon>
        <taxon>Kickxellomycotina</taxon>
        <taxon>Dimargaritomycetes</taxon>
        <taxon>Dimargaritales</taxon>
        <taxon>Dimargaritaceae</taxon>
        <taxon>Dimargaris</taxon>
    </lineage>
</organism>
<dbReference type="Proteomes" id="UP000268162">
    <property type="component" value="Unassembled WGS sequence"/>
</dbReference>
<evidence type="ECO:0000256" key="7">
    <source>
        <dbReference type="ARBA" id="ARBA00022801"/>
    </source>
</evidence>
<feature type="non-terminal residue" evidence="9">
    <location>
        <position position="1"/>
    </location>
</feature>
<dbReference type="SUPFAM" id="SSF53098">
    <property type="entry name" value="Ribonuclease H-like"/>
    <property type="match status" value="1"/>
</dbReference>
<evidence type="ECO:0000256" key="5">
    <source>
        <dbReference type="ARBA" id="ARBA00022723"/>
    </source>
</evidence>
<proteinExistence type="inferred from homology"/>
<dbReference type="PANTHER" id="PTHR10642:SF26">
    <property type="entry name" value="RIBONUCLEASE H1"/>
    <property type="match status" value="1"/>
</dbReference>
<evidence type="ECO:0000259" key="8">
    <source>
        <dbReference type="PROSITE" id="PS50879"/>
    </source>
</evidence>
<comment type="catalytic activity">
    <reaction evidence="1">
        <text>Endonucleolytic cleavage to 5'-phosphomonoester.</text>
        <dbReference type="EC" id="3.1.26.4"/>
    </reaction>
</comment>
<dbReference type="InterPro" id="IPR050092">
    <property type="entry name" value="RNase_H"/>
</dbReference>
<gene>
    <name evidence="9" type="ORF">BJ085DRAFT_19232</name>
</gene>
<dbReference type="GO" id="GO:0003676">
    <property type="term" value="F:nucleic acid binding"/>
    <property type="evidence" value="ECO:0007669"/>
    <property type="project" value="InterPro"/>
</dbReference>
<protein>
    <recommendedName>
        <fullName evidence="3">ribonuclease H</fullName>
        <ecNumber evidence="3">3.1.26.4</ecNumber>
    </recommendedName>
</protein>
<dbReference type="EC" id="3.1.26.4" evidence="3"/>